<feature type="transmembrane region" description="Helical" evidence="1">
    <location>
        <begin position="97"/>
        <end position="116"/>
    </location>
</feature>
<reference evidence="2 3" key="1">
    <citation type="submission" date="2019-02" db="EMBL/GenBank/DDBJ databases">
        <title>Kribbella capetownensis sp. nov. and Kribbella speibonae sp. nov., isolated from soil.</title>
        <authorList>
            <person name="Curtis S.M."/>
            <person name="Norton I."/>
            <person name="Everest G.J."/>
            <person name="Meyers P.R."/>
        </authorList>
    </citation>
    <scope>NUCLEOTIDE SEQUENCE [LARGE SCALE GENOMIC DNA]</scope>
    <source>
        <strain evidence="2 3">YM53</strain>
    </source>
</reference>
<comment type="caution">
    <text evidence="2">The sequence shown here is derived from an EMBL/GenBank/DDBJ whole genome shotgun (WGS) entry which is preliminary data.</text>
</comment>
<feature type="transmembrane region" description="Helical" evidence="1">
    <location>
        <begin position="179"/>
        <end position="203"/>
    </location>
</feature>
<evidence type="ECO:0000313" key="2">
    <source>
        <dbReference type="EMBL" id="TCC44271.1"/>
    </source>
</evidence>
<feature type="transmembrane region" description="Helical" evidence="1">
    <location>
        <begin position="223"/>
        <end position="246"/>
    </location>
</feature>
<dbReference type="AlphaFoldDB" id="A0A4R0JC75"/>
<sequence length="247" mass="25161">MGLVNVRDGMMCLGPALLGVVTLWPVVGAVLPQAMGIALSPVPMICIVLVLLSSGPIRAGLSFFLGWAAALAIATGLVVVLTDAVAEEGSEGARDGVDIVELAIGVVFAVLAVRYWRKRPRPGEPPPRPAIVDKITTLSGPALLLTGAGAALANVKNLPLVIGAGTQIGGSPLTVGEQFAAAALFVVAASLTVLLPLLAVIIAGPRRSAPALSSLEQWLLANLNTILVVLLAVLSAVLIGQGLDLFR</sequence>
<proteinExistence type="predicted"/>
<dbReference type="Proteomes" id="UP000293342">
    <property type="component" value="Unassembled WGS sequence"/>
</dbReference>
<name>A0A4R0JC75_9ACTN</name>
<keyword evidence="3" id="KW-1185">Reference proteome</keyword>
<dbReference type="InterPro" id="IPR021315">
    <property type="entry name" value="Gap/Sap"/>
</dbReference>
<keyword evidence="1" id="KW-0812">Transmembrane</keyword>
<gene>
    <name evidence="2" type="ORF">E0H75_36100</name>
</gene>
<organism evidence="2 3">
    <name type="scientific">Kribbella capetownensis</name>
    <dbReference type="NCBI Taxonomy" id="1572659"/>
    <lineage>
        <taxon>Bacteria</taxon>
        <taxon>Bacillati</taxon>
        <taxon>Actinomycetota</taxon>
        <taxon>Actinomycetes</taxon>
        <taxon>Propionibacteriales</taxon>
        <taxon>Kribbellaceae</taxon>
        <taxon>Kribbella</taxon>
    </lineage>
</organism>
<dbReference type="EMBL" id="SJKD01000010">
    <property type="protein sequence ID" value="TCC44271.1"/>
    <property type="molecule type" value="Genomic_DNA"/>
</dbReference>
<feature type="transmembrane region" description="Helical" evidence="1">
    <location>
        <begin position="64"/>
        <end position="85"/>
    </location>
</feature>
<keyword evidence="1" id="KW-1133">Transmembrane helix</keyword>
<accession>A0A4R0JC75</accession>
<keyword evidence="1" id="KW-0472">Membrane</keyword>
<dbReference type="OrthoDB" id="4753036at2"/>
<dbReference type="Pfam" id="PF11139">
    <property type="entry name" value="SfLAP"/>
    <property type="match status" value="1"/>
</dbReference>
<protein>
    <submittedName>
        <fullName evidence="2">GAP family protein</fullName>
    </submittedName>
</protein>
<evidence type="ECO:0000313" key="3">
    <source>
        <dbReference type="Proteomes" id="UP000293342"/>
    </source>
</evidence>
<feature type="transmembrane region" description="Helical" evidence="1">
    <location>
        <begin position="38"/>
        <end position="57"/>
    </location>
</feature>
<evidence type="ECO:0000256" key="1">
    <source>
        <dbReference type="SAM" id="Phobius"/>
    </source>
</evidence>